<accession>A0A8T0MJL5</accession>
<feature type="compositionally biased region" description="Low complexity" evidence="1">
    <location>
        <begin position="76"/>
        <end position="85"/>
    </location>
</feature>
<reference evidence="2" key="1">
    <citation type="submission" date="2020-05" db="EMBL/GenBank/DDBJ databases">
        <title>WGS assembly of Panicum virgatum.</title>
        <authorList>
            <person name="Lovell J.T."/>
            <person name="Jenkins J."/>
            <person name="Shu S."/>
            <person name="Juenger T.E."/>
            <person name="Schmutz J."/>
        </authorList>
    </citation>
    <scope>NUCLEOTIDE SEQUENCE</scope>
    <source>
        <strain evidence="2">AP13</strain>
    </source>
</reference>
<dbReference type="AlphaFoldDB" id="A0A8T0MJL5"/>
<evidence type="ECO:0000256" key="1">
    <source>
        <dbReference type="SAM" id="MobiDB-lite"/>
    </source>
</evidence>
<comment type="caution">
    <text evidence="2">The sequence shown here is derived from an EMBL/GenBank/DDBJ whole genome shotgun (WGS) entry which is preliminary data.</text>
</comment>
<name>A0A8T0MJL5_PANVG</name>
<proteinExistence type="predicted"/>
<feature type="region of interest" description="Disordered" evidence="1">
    <location>
        <begin position="40"/>
        <end position="85"/>
    </location>
</feature>
<dbReference type="Proteomes" id="UP000823388">
    <property type="component" value="Chromosome 9N"/>
</dbReference>
<dbReference type="EMBL" id="CM029054">
    <property type="protein sequence ID" value="KAG2537490.1"/>
    <property type="molecule type" value="Genomic_DNA"/>
</dbReference>
<gene>
    <name evidence="2" type="ORF">PVAP13_9NG301073</name>
</gene>
<keyword evidence="3" id="KW-1185">Reference proteome</keyword>
<feature type="compositionally biased region" description="Basic residues" evidence="1">
    <location>
        <begin position="60"/>
        <end position="71"/>
    </location>
</feature>
<evidence type="ECO:0000313" key="3">
    <source>
        <dbReference type="Proteomes" id="UP000823388"/>
    </source>
</evidence>
<sequence length="143" mass="15334">MLTAIFLATRRTSAGLLGQRGREAKGEGAALRTRICPSRHEERCQRRRGRLPRSLACNPQRRRSGERRRRAPPQPAGGQSSASGGEFVPPFSCPCSSFFSSSGPAGGVLVPQPSPLLLQMPPPPLSPAQPTLQIQCRPVVLSA</sequence>
<protein>
    <submittedName>
        <fullName evidence="2">Uncharacterized protein</fullName>
    </submittedName>
</protein>
<organism evidence="2 3">
    <name type="scientific">Panicum virgatum</name>
    <name type="common">Blackwell switchgrass</name>
    <dbReference type="NCBI Taxonomy" id="38727"/>
    <lineage>
        <taxon>Eukaryota</taxon>
        <taxon>Viridiplantae</taxon>
        <taxon>Streptophyta</taxon>
        <taxon>Embryophyta</taxon>
        <taxon>Tracheophyta</taxon>
        <taxon>Spermatophyta</taxon>
        <taxon>Magnoliopsida</taxon>
        <taxon>Liliopsida</taxon>
        <taxon>Poales</taxon>
        <taxon>Poaceae</taxon>
        <taxon>PACMAD clade</taxon>
        <taxon>Panicoideae</taxon>
        <taxon>Panicodae</taxon>
        <taxon>Paniceae</taxon>
        <taxon>Panicinae</taxon>
        <taxon>Panicum</taxon>
        <taxon>Panicum sect. Hiantes</taxon>
    </lineage>
</organism>
<evidence type="ECO:0000313" key="2">
    <source>
        <dbReference type="EMBL" id="KAG2537490.1"/>
    </source>
</evidence>